<dbReference type="Gene3D" id="3.40.50.300">
    <property type="entry name" value="P-loop containing nucleotide triphosphate hydrolases"/>
    <property type="match status" value="1"/>
</dbReference>
<comment type="caution">
    <text evidence="1">The sequence shown here is derived from an EMBL/GenBank/DDBJ whole genome shotgun (WGS) entry which is preliminary data.</text>
</comment>
<dbReference type="Proteomes" id="UP001646141">
    <property type="component" value="Unassembled WGS sequence"/>
</dbReference>
<dbReference type="InterPro" id="IPR027417">
    <property type="entry name" value="P-loop_NTPase"/>
</dbReference>
<evidence type="ECO:0000313" key="2">
    <source>
        <dbReference type="Proteomes" id="UP001646141"/>
    </source>
</evidence>
<keyword evidence="2" id="KW-1185">Reference proteome</keyword>
<dbReference type="Pfam" id="PF13481">
    <property type="entry name" value="AAA_25"/>
    <property type="match status" value="1"/>
</dbReference>
<accession>A0ABS1SL89</accession>
<dbReference type="RefSeq" id="WP_202380943.1">
    <property type="nucleotide sequence ID" value="NZ_BAAAMA010000004.1"/>
</dbReference>
<dbReference type="EMBL" id="QYAD01000001">
    <property type="protein sequence ID" value="MBL3688953.1"/>
    <property type="molecule type" value="Genomic_DNA"/>
</dbReference>
<sequence length="340" mass="36626">MTAAQHLSAVEEQRKPHGYTPGLYCDVKELLERGPLQPPAPEYGQRSDGIGIFYKSATNSLIGDPESGKTFIALTAGADVLFTGGSVLIVDLDHNGAQAIVSRLRAFGVPIDVLIDPLRFRYTEADDPPSMAGVVTDAMSWRPDFVVIDSIGELMPMYGASSNSADDFTRVHSTAIKPFVMAGACVVLIDHQAKGNESRQYGATGTAAKKRAISGALLRVTIDEPFAPGSGGAAEITLVKDRHGGLRAHCSKDREPLVGRFKMTDTEGALNWSIRPPLEGEKPKQSIKVDGATGEQLLEELDKLTPPPTSVRDIKTRCTWGTGKASEAWRLWQEREGVVA</sequence>
<evidence type="ECO:0008006" key="3">
    <source>
        <dbReference type="Google" id="ProtNLM"/>
    </source>
</evidence>
<name>A0ABS1SL89_9MICO</name>
<protein>
    <recommendedName>
        <fullName evidence="3">Recombinase A</fullName>
    </recommendedName>
</protein>
<gene>
    <name evidence="1" type="ORF">D3226_03145</name>
</gene>
<dbReference type="SUPFAM" id="SSF52540">
    <property type="entry name" value="P-loop containing nucleoside triphosphate hydrolases"/>
    <property type="match status" value="1"/>
</dbReference>
<organism evidence="1 2">
    <name type="scientific">Leucobacter chromiireducens subsp. chromiireducens</name>
    <dbReference type="NCBI Taxonomy" id="660067"/>
    <lineage>
        <taxon>Bacteria</taxon>
        <taxon>Bacillati</taxon>
        <taxon>Actinomycetota</taxon>
        <taxon>Actinomycetes</taxon>
        <taxon>Micrococcales</taxon>
        <taxon>Microbacteriaceae</taxon>
        <taxon>Leucobacter</taxon>
    </lineage>
</organism>
<proteinExistence type="predicted"/>
<reference evidence="1 2" key="1">
    <citation type="submission" date="2018-09" db="EMBL/GenBank/DDBJ databases">
        <title>Comparative genomics of Leucobacter spp.</title>
        <authorList>
            <person name="Reis A.C."/>
            <person name="Kolvenbach B.A."/>
            <person name="Corvini P.F.X."/>
            <person name="Nunes O.C."/>
        </authorList>
    </citation>
    <scope>NUCLEOTIDE SEQUENCE [LARGE SCALE GENOMIC DNA]</scope>
    <source>
        <strain evidence="1 2">L-1</strain>
    </source>
</reference>
<evidence type="ECO:0000313" key="1">
    <source>
        <dbReference type="EMBL" id="MBL3688953.1"/>
    </source>
</evidence>